<dbReference type="RefSeq" id="WP_103681073.1">
    <property type="nucleotide sequence ID" value="NZ_LPWH01000122.1"/>
</dbReference>
<accession>A0A2S4JG25</accession>
<keyword evidence="5" id="KW-1185">Reference proteome</keyword>
<evidence type="ECO:0000256" key="2">
    <source>
        <dbReference type="SAM" id="Phobius"/>
    </source>
</evidence>
<gene>
    <name evidence="4" type="ORF">AU468_12830</name>
</gene>
<dbReference type="Pfam" id="PF02470">
    <property type="entry name" value="MlaD"/>
    <property type="match status" value="1"/>
</dbReference>
<dbReference type="InterPro" id="IPR003399">
    <property type="entry name" value="Mce/MlaD"/>
</dbReference>
<proteinExistence type="predicted"/>
<feature type="region of interest" description="Disordered" evidence="1">
    <location>
        <begin position="330"/>
        <end position="351"/>
    </location>
</feature>
<comment type="caution">
    <text evidence="4">The sequence shown here is derived from an EMBL/GenBank/DDBJ whole genome shotgun (WGS) entry which is preliminary data.</text>
</comment>
<dbReference type="EMBL" id="LPWH01000122">
    <property type="protein sequence ID" value="POQ98472.1"/>
    <property type="molecule type" value="Genomic_DNA"/>
</dbReference>
<dbReference type="InterPro" id="IPR052336">
    <property type="entry name" value="MlaD_Phospholipid_Transporter"/>
</dbReference>
<evidence type="ECO:0000313" key="5">
    <source>
        <dbReference type="Proteomes" id="UP000237350"/>
    </source>
</evidence>
<feature type="domain" description="Mce/MlaD" evidence="3">
    <location>
        <begin position="40"/>
        <end position="101"/>
    </location>
</feature>
<dbReference type="PANTHER" id="PTHR33371">
    <property type="entry name" value="INTERMEMBRANE PHOSPHOLIPID TRANSPORT SYSTEM BINDING PROTEIN MLAD-RELATED"/>
    <property type="match status" value="1"/>
</dbReference>
<keyword evidence="2" id="KW-0812">Transmembrane</keyword>
<dbReference type="AlphaFoldDB" id="A0A2S4JG25"/>
<dbReference type="Proteomes" id="UP000237350">
    <property type="component" value="Unassembled WGS sequence"/>
</dbReference>
<dbReference type="OrthoDB" id="367343at2"/>
<reference evidence="5" key="1">
    <citation type="submission" date="2015-12" db="EMBL/GenBank/DDBJ databases">
        <authorList>
            <person name="Lodha T.D."/>
            <person name="Chintalapati S."/>
            <person name="Chintalapati V.R."/>
            <person name="Sravanthi T."/>
        </authorList>
    </citation>
    <scope>NUCLEOTIDE SEQUENCE [LARGE SCALE GENOMIC DNA]</scope>
    <source>
        <strain evidence="5">JC133</strain>
    </source>
</reference>
<keyword evidence="2" id="KW-1133">Transmembrane helix</keyword>
<feature type="transmembrane region" description="Helical" evidence="2">
    <location>
        <begin position="12"/>
        <end position="32"/>
    </location>
</feature>
<name>A0A2S4JG25_9SPIO</name>
<evidence type="ECO:0000259" key="3">
    <source>
        <dbReference type="Pfam" id="PF02470"/>
    </source>
</evidence>
<dbReference type="PANTHER" id="PTHR33371:SF4">
    <property type="entry name" value="INTERMEMBRANE PHOSPHOLIPID TRANSPORT SYSTEM BINDING PROTEIN MLAD"/>
    <property type="match status" value="1"/>
</dbReference>
<evidence type="ECO:0000313" key="4">
    <source>
        <dbReference type="EMBL" id="POQ98472.1"/>
    </source>
</evidence>
<protein>
    <recommendedName>
        <fullName evidence="3">Mce/MlaD domain-containing protein</fullName>
    </recommendedName>
</protein>
<organism evidence="4 5">
    <name type="scientific">Alkalispirochaeta sphaeroplastigenens</name>
    <dbReference type="NCBI Taxonomy" id="1187066"/>
    <lineage>
        <taxon>Bacteria</taxon>
        <taxon>Pseudomonadati</taxon>
        <taxon>Spirochaetota</taxon>
        <taxon>Spirochaetia</taxon>
        <taxon>Spirochaetales</taxon>
        <taxon>Spirochaetaceae</taxon>
        <taxon>Alkalispirochaeta</taxon>
    </lineage>
</organism>
<keyword evidence="2" id="KW-0472">Membrane</keyword>
<evidence type="ECO:0000256" key="1">
    <source>
        <dbReference type="SAM" id="MobiDB-lite"/>
    </source>
</evidence>
<sequence>MKFRIRFAQQVVGVFSLGALLFIVGIIVSMGANQRWFARNYEFYSLFPTAEGLSVGMSIRYKGFPIGRITDISLEEQDYVRVDFYVQDTYKDRVVPNSVLHLIASPLGLGNLLVFYQGRDTATPLDEHSLVPAINSSMGQRLVQEGLVQVPPATDEMARIMAQIEPALRSMTELMTSLDQTMHHVNLALAGETTEPLGQALARTVMILAELEETLATTRKPTLDILGSTAVIAGNLEQTTAELQDPTGLIPRLLDADGSITTFLRDDNRIFDEIEEILKSINASLSEVNELAIFANQSQPQIAGILEESRETLGITQDVLEGLSNNPLIRRGIPPELPQPSTFRSHRDAQF</sequence>